<evidence type="ECO:0000256" key="12">
    <source>
        <dbReference type="SAM" id="Coils"/>
    </source>
</evidence>
<evidence type="ECO:0000256" key="6">
    <source>
        <dbReference type="ARBA" id="ARBA00022840"/>
    </source>
</evidence>
<evidence type="ECO:0000256" key="10">
    <source>
        <dbReference type="ARBA" id="ARBA00023306"/>
    </source>
</evidence>
<feature type="region of interest" description="Disordered" evidence="13">
    <location>
        <begin position="1330"/>
        <end position="1350"/>
    </location>
</feature>
<dbReference type="PIRSF" id="PIRSF005719">
    <property type="entry name" value="SMC"/>
    <property type="match status" value="1"/>
</dbReference>
<dbReference type="RefSeq" id="XP_060124154.1">
    <property type="nucleotide sequence ID" value="XM_060268171.1"/>
</dbReference>
<proteinExistence type="inferred from homology"/>
<keyword evidence="4" id="KW-0547">Nucleotide-binding</keyword>
<dbReference type="InterPro" id="IPR027417">
    <property type="entry name" value="P-loop_NTPase"/>
</dbReference>
<dbReference type="Pfam" id="PF06470">
    <property type="entry name" value="SMC_hinge"/>
    <property type="match status" value="1"/>
</dbReference>
<dbReference type="GO" id="GO:0005634">
    <property type="term" value="C:nucleus"/>
    <property type="evidence" value="ECO:0007669"/>
    <property type="project" value="UniProtKB-SubCell"/>
</dbReference>
<feature type="coiled-coil region" evidence="12">
    <location>
        <begin position="770"/>
        <end position="797"/>
    </location>
</feature>
<dbReference type="GO" id="GO:0016887">
    <property type="term" value="F:ATP hydrolysis activity"/>
    <property type="evidence" value="ECO:0007669"/>
    <property type="project" value="InterPro"/>
</dbReference>
<accession>A0AAF0FAF0</accession>
<evidence type="ECO:0000256" key="11">
    <source>
        <dbReference type="PIRNR" id="PIRNR005719"/>
    </source>
</evidence>
<dbReference type="FunFam" id="3.40.50.300:FF:000585">
    <property type="entry name" value="Structural maintenance of chromosomes 4"/>
    <property type="match status" value="1"/>
</dbReference>
<dbReference type="Pfam" id="PF02463">
    <property type="entry name" value="SMC_N"/>
    <property type="match status" value="1"/>
</dbReference>
<feature type="region of interest" description="Disordered" evidence="13">
    <location>
        <begin position="411"/>
        <end position="430"/>
    </location>
</feature>
<comment type="similarity">
    <text evidence="2">Belongs to the SMC family. SMC4 subfamily.</text>
</comment>
<keyword evidence="7 12" id="KW-0175">Coiled coil</keyword>
<keyword evidence="16" id="KW-1185">Reference proteome</keyword>
<protein>
    <recommendedName>
        <fullName evidence="11">Structural maintenance of chromosomes protein</fullName>
    </recommendedName>
</protein>
<evidence type="ECO:0000256" key="4">
    <source>
        <dbReference type="ARBA" id="ARBA00022741"/>
    </source>
</evidence>
<evidence type="ECO:0000256" key="7">
    <source>
        <dbReference type="ARBA" id="ARBA00023054"/>
    </source>
</evidence>
<feature type="region of interest" description="Disordered" evidence="13">
    <location>
        <begin position="527"/>
        <end position="548"/>
    </location>
</feature>
<name>A0AAF0FAF0_9BASI</name>
<dbReference type="SUPFAM" id="SSF52540">
    <property type="entry name" value="P-loop containing nucleoside triphosphate hydrolases"/>
    <property type="match status" value="1"/>
</dbReference>
<gene>
    <name evidence="15" type="primary">SMC4</name>
    <name evidence="15" type="ORF">MJAP1_004254</name>
</gene>
<keyword evidence="3" id="KW-0132">Cell division</keyword>
<comment type="subcellular location">
    <subcellularLocation>
        <location evidence="1 11">Nucleus</location>
    </subcellularLocation>
</comment>
<sequence length="1350" mass="150300">MDPDASRGGAGPSAVPATPASAKTPARARMMQTPGRMLSNPFATPARRTALQTPGRTVSRPVRTPAAPAPPQQRLVIHKLILQDFKSYAGRQEIGPFHKSFSSVVGPNGSGKSNVIDALLFVFGWRANKMRQGRLSELIHNREGIAAPPQCTVEVWFREIVDTPDSEAFTVVPNSRLIVARTAMRNNTSQYTINGKRSSFTEVTALLKQRGIDLDHKRFLILQGEVESIAQMPPKAKTEHEEGLLEYLEDIIGTSDLKQPIQEHAQAVDSANEARSEKLHRVKIVQREMDLLEPKRRAAEQYLRDHNALMRHQSALWQKFMWQSRNTLAAATAEHTALDAHFEAESQKHSHAKEASASLQTELDALHAAGTELEKKVQALAKDLAREEKQHVELSARSKLLNGKRKKLATSLADGRSSASEARDAAQQAGEELEQILAELAAHESSLEREQAALQTMCEGLESKTRVFNDAIEEKQQELAPWAAKIQERTAARNVAQQERELLAGRGDEVAQRRIDAEERLGDLEREAEERRAEMERLTTEHESLSDKAADDAEMIESMRLQEDKLRIKAQTAKRAAEDAIASVESNQSQNEVLNSLMRQSELGLLQGLHGRLGSLGTIPDRYDRAVSTACRALNDILVESVEAGQQSIEHLRKHNVGRARFLVLEKVKENTKGMAPITTPENVPRLYDLITCKDPRYARVFYSELGDTLVAKDLAQATRIAYGKRRWRVVTEDGQLIDKSGTMSGGGGKPRQGLMSSKLSAGEISREQAARLQKDAQLAQQELESHSRSLQQLVAMHSASEQRGPEIQRKLAMLEMDVQAGEQRVADATQHLKALQSAPDRNDSDEARIAELDEELDEHASALAELEATSGAIEQAIRELQEQILEVGGVELRTLQSKVEGAREKIQLATERQAKVELAKSKAENELKRFEKTHASSEEQLQAIDAELEELQQKISAQETATDAARKELDTARYDADEKSEARKELQGQLDEHTDSLRVFRKLEVETKQKREDLRRRVAEHEKQLRTWEEKHAQLELHDVPEAEQEAEQEGDQSEQDEQEGEQAATKAEDEGEAEDVARSASATPHASLRPESTHLEELEEAALEALDAHATEAAMSELEARMAAHPINIDILDEYRKTEETFLSRARDLEQTTEARDQAQQQFEALRKERLERFMAGFSQISMKLKEMYQTITLGGNAELELVDSLDPFSEGIIFSVMPPKKSWKNISNLSGGEKTLSSLALVFALHAYKPTPLYVMDEIDAALDFRNVSIIANIIKERTRGAQFIIISLRNNMFELSSRLVGVYKTANCTKSLAIDNTDLHAPAVPPSPAKVLASPTKASGTHAPLL</sequence>
<dbReference type="FunFam" id="3.40.50.300:FF:000481">
    <property type="entry name" value="Structural maintenance of chromosomes 4"/>
    <property type="match status" value="1"/>
</dbReference>
<dbReference type="Proteomes" id="UP001217754">
    <property type="component" value="Chromosome 9"/>
</dbReference>
<dbReference type="EMBL" id="CP119966">
    <property type="protein sequence ID" value="WFD41257.1"/>
    <property type="molecule type" value="Genomic_DNA"/>
</dbReference>
<dbReference type="Gene3D" id="3.40.50.300">
    <property type="entry name" value="P-loop containing nucleotide triphosphate hydrolases"/>
    <property type="match status" value="2"/>
</dbReference>
<evidence type="ECO:0000256" key="1">
    <source>
        <dbReference type="ARBA" id="ARBA00004123"/>
    </source>
</evidence>
<evidence type="ECO:0000256" key="13">
    <source>
        <dbReference type="SAM" id="MobiDB-lite"/>
    </source>
</evidence>
<dbReference type="Gene3D" id="1.20.1060.20">
    <property type="match status" value="1"/>
</dbReference>
<evidence type="ECO:0000256" key="2">
    <source>
        <dbReference type="ARBA" id="ARBA00006005"/>
    </source>
</evidence>
<dbReference type="PANTHER" id="PTHR18937:SF172">
    <property type="entry name" value="STRUCTURAL MAINTENANCE OF CHROMOSOMES PROTEIN"/>
    <property type="match status" value="1"/>
</dbReference>
<dbReference type="InterPro" id="IPR010935">
    <property type="entry name" value="SMC_hinge"/>
</dbReference>
<keyword evidence="8" id="KW-0226">DNA condensation</keyword>
<keyword evidence="5" id="KW-0498">Mitosis</keyword>
<keyword evidence="10" id="KW-0131">Cell cycle</keyword>
<feature type="domain" description="SMC hinge" evidence="14">
    <location>
        <begin position="607"/>
        <end position="722"/>
    </location>
</feature>
<dbReference type="PANTHER" id="PTHR18937">
    <property type="entry name" value="STRUCTURAL MAINTENANCE OF CHROMOSOMES SMC FAMILY MEMBER"/>
    <property type="match status" value="1"/>
</dbReference>
<keyword evidence="6" id="KW-0067">ATP-binding</keyword>
<evidence type="ECO:0000259" key="14">
    <source>
        <dbReference type="SMART" id="SM00968"/>
    </source>
</evidence>
<feature type="region of interest" description="Disordered" evidence="13">
    <location>
        <begin position="1"/>
        <end position="70"/>
    </location>
</feature>
<dbReference type="GO" id="GO:0007076">
    <property type="term" value="P:mitotic chromosome condensation"/>
    <property type="evidence" value="ECO:0007669"/>
    <property type="project" value="TreeGrafter"/>
</dbReference>
<feature type="compositionally biased region" description="Acidic residues" evidence="13">
    <location>
        <begin position="1043"/>
        <end position="1062"/>
    </location>
</feature>
<dbReference type="SMART" id="SM00968">
    <property type="entry name" value="SMC_hinge"/>
    <property type="match status" value="1"/>
</dbReference>
<dbReference type="InterPro" id="IPR036277">
    <property type="entry name" value="SMC_hinge_sf"/>
</dbReference>
<evidence type="ECO:0000256" key="3">
    <source>
        <dbReference type="ARBA" id="ARBA00022618"/>
    </source>
</evidence>
<feature type="region of interest" description="Disordered" evidence="13">
    <location>
        <begin position="739"/>
        <end position="759"/>
    </location>
</feature>
<keyword evidence="9 11" id="KW-0539">Nucleus</keyword>
<dbReference type="InterPro" id="IPR003395">
    <property type="entry name" value="RecF/RecN/SMC_N"/>
</dbReference>
<organism evidence="15 16">
    <name type="scientific">Malassezia japonica</name>
    <dbReference type="NCBI Taxonomy" id="223818"/>
    <lineage>
        <taxon>Eukaryota</taxon>
        <taxon>Fungi</taxon>
        <taxon>Dikarya</taxon>
        <taxon>Basidiomycota</taxon>
        <taxon>Ustilaginomycotina</taxon>
        <taxon>Malasseziomycetes</taxon>
        <taxon>Malasseziales</taxon>
        <taxon>Malasseziaceae</taxon>
        <taxon>Malassezia</taxon>
    </lineage>
</organism>
<evidence type="ECO:0000256" key="5">
    <source>
        <dbReference type="ARBA" id="ARBA00022776"/>
    </source>
</evidence>
<reference evidence="15" key="1">
    <citation type="submission" date="2023-03" db="EMBL/GenBank/DDBJ databases">
        <title>Mating type loci evolution in Malassezia.</title>
        <authorList>
            <person name="Coelho M.A."/>
        </authorList>
    </citation>
    <scope>NUCLEOTIDE SEQUENCE</scope>
    <source>
        <strain evidence="15">CBS 9431</strain>
    </source>
</reference>
<evidence type="ECO:0000313" key="15">
    <source>
        <dbReference type="EMBL" id="WFD41257.1"/>
    </source>
</evidence>
<dbReference type="Gene3D" id="3.30.70.1620">
    <property type="match status" value="1"/>
</dbReference>
<evidence type="ECO:0000256" key="9">
    <source>
        <dbReference type="ARBA" id="ARBA00023242"/>
    </source>
</evidence>
<dbReference type="InterPro" id="IPR024704">
    <property type="entry name" value="SMC"/>
</dbReference>
<dbReference type="SUPFAM" id="SSF57997">
    <property type="entry name" value="Tropomyosin"/>
    <property type="match status" value="1"/>
</dbReference>
<dbReference type="GeneID" id="85227905"/>
<evidence type="ECO:0000313" key="16">
    <source>
        <dbReference type="Proteomes" id="UP001217754"/>
    </source>
</evidence>
<dbReference type="GO" id="GO:0000796">
    <property type="term" value="C:condensin complex"/>
    <property type="evidence" value="ECO:0007669"/>
    <property type="project" value="TreeGrafter"/>
</dbReference>
<feature type="region of interest" description="Disordered" evidence="13">
    <location>
        <begin position="1043"/>
        <end position="1095"/>
    </location>
</feature>
<dbReference type="GO" id="GO:0051301">
    <property type="term" value="P:cell division"/>
    <property type="evidence" value="ECO:0007669"/>
    <property type="project" value="UniProtKB-KW"/>
</dbReference>
<dbReference type="GO" id="GO:0005524">
    <property type="term" value="F:ATP binding"/>
    <property type="evidence" value="ECO:0007669"/>
    <property type="project" value="UniProtKB-KW"/>
</dbReference>
<dbReference type="SUPFAM" id="SSF75553">
    <property type="entry name" value="Smc hinge domain"/>
    <property type="match status" value="1"/>
</dbReference>
<evidence type="ECO:0000256" key="8">
    <source>
        <dbReference type="ARBA" id="ARBA00023067"/>
    </source>
</evidence>